<dbReference type="InterPro" id="IPR002155">
    <property type="entry name" value="Thiolase"/>
</dbReference>
<dbReference type="AlphaFoldDB" id="A0AAW8B4P4"/>
<dbReference type="GO" id="GO:0005829">
    <property type="term" value="C:cytosol"/>
    <property type="evidence" value="ECO:0007669"/>
    <property type="project" value="TreeGrafter"/>
</dbReference>
<keyword evidence="3 5" id="KW-0012">Acyltransferase</keyword>
<feature type="domain" description="Thiolase C-terminal" evidence="7">
    <location>
        <begin position="286"/>
        <end position="427"/>
    </location>
</feature>
<evidence type="ECO:0000256" key="1">
    <source>
        <dbReference type="ARBA" id="ARBA00010982"/>
    </source>
</evidence>
<dbReference type="SUPFAM" id="SSF53901">
    <property type="entry name" value="Thiolase-like"/>
    <property type="match status" value="2"/>
</dbReference>
<evidence type="ECO:0000313" key="9">
    <source>
        <dbReference type="Proteomes" id="UP001178354"/>
    </source>
</evidence>
<evidence type="ECO:0000256" key="3">
    <source>
        <dbReference type="ARBA" id="ARBA00023315"/>
    </source>
</evidence>
<dbReference type="PROSITE" id="PS00099">
    <property type="entry name" value="THIOLASE_3"/>
    <property type="match status" value="1"/>
</dbReference>
<dbReference type="InterPro" id="IPR020616">
    <property type="entry name" value="Thiolase_N"/>
</dbReference>
<dbReference type="Pfam" id="PF02803">
    <property type="entry name" value="Thiolase_C"/>
    <property type="match status" value="1"/>
</dbReference>
<dbReference type="InterPro" id="IPR020610">
    <property type="entry name" value="Thiolase_AS"/>
</dbReference>
<dbReference type="EMBL" id="JAUUUU010000002">
    <property type="protein sequence ID" value="MDP1520430.1"/>
    <property type="molecule type" value="Genomic_DNA"/>
</dbReference>
<dbReference type="InterPro" id="IPR050521">
    <property type="entry name" value="3-ketoacyl-CoA_Thiolase"/>
</dbReference>
<dbReference type="InterPro" id="IPR016039">
    <property type="entry name" value="Thiolase-like"/>
</dbReference>
<sequence length="427" mass="45013">MNKTGTLRNVAIVGASRIPFCRAGTAYADLTNLDMLVSALQGLVDRYNLHGVQLDEVVAGAVSNHPKDFNLAREAVLGTSLSPLTPGISLQQACGTSLQAAFGIAAKIACGQIECGIAAGADSASDPPILFSRKFSQRLVKLSKAKTLGEKFSVFKGFSMSELSPVAPAIAEPRTELSMGEHAELMAREWKIERAEQDELALASHNRAQAAYADCFFDDLLSPCAGMLRDNNLRYDLTLEQLSGLKPVFDRSATGTLTAGNSSALTDGAASLLLASEDWAAENGLPVLARLTHMETAAVDHVSGEGLLMAPTVAVANMLRKAGLSLQDFDYYEVHEAFAAQVLCTLKAWESEEYCRERLGLDAALGSIDRSKLNIVGSSLALGHPFAATGARIAGTLAKLLNEAGQGRGLISICTAGGMGVAAILEK</sequence>
<organism evidence="8 9">
    <name type="scientific">Porticoccus litoralis</name>
    <dbReference type="NCBI Taxonomy" id="434086"/>
    <lineage>
        <taxon>Bacteria</taxon>
        <taxon>Pseudomonadati</taxon>
        <taxon>Pseudomonadota</taxon>
        <taxon>Gammaproteobacteria</taxon>
        <taxon>Cellvibrionales</taxon>
        <taxon>Porticoccaceae</taxon>
        <taxon>Porticoccus</taxon>
    </lineage>
</organism>
<dbReference type="CDD" id="cd00751">
    <property type="entry name" value="thiolase"/>
    <property type="match status" value="1"/>
</dbReference>
<feature type="active site" description="Proton acceptor" evidence="4">
    <location>
        <position position="414"/>
    </location>
</feature>
<keyword evidence="2 5" id="KW-0808">Transferase</keyword>
<protein>
    <submittedName>
        <fullName evidence="8">Acetyl-CoA C-acetyltransferase</fullName>
        <ecNumber evidence="8">2.3.1.9</ecNumber>
    </submittedName>
</protein>
<evidence type="ECO:0000256" key="2">
    <source>
        <dbReference type="ARBA" id="ARBA00022679"/>
    </source>
</evidence>
<reference evidence="8" key="2">
    <citation type="submission" date="2023-08" db="EMBL/GenBank/DDBJ databases">
        <authorList>
            <person name="Luo J."/>
        </authorList>
    </citation>
    <scope>NUCLEOTIDE SEQUENCE</scope>
    <source>
        <strain evidence="8">DSM 25064</strain>
    </source>
</reference>
<dbReference type="NCBIfam" id="TIGR01930">
    <property type="entry name" value="AcCoA-C-Actrans"/>
    <property type="match status" value="1"/>
</dbReference>
<dbReference type="GO" id="GO:0003985">
    <property type="term" value="F:acetyl-CoA C-acetyltransferase activity"/>
    <property type="evidence" value="ECO:0007669"/>
    <property type="project" value="UniProtKB-EC"/>
</dbReference>
<gene>
    <name evidence="8" type="ORF">Q8A57_05540</name>
</gene>
<evidence type="ECO:0000256" key="4">
    <source>
        <dbReference type="PIRSR" id="PIRSR000429-1"/>
    </source>
</evidence>
<dbReference type="PANTHER" id="PTHR42689:SF1">
    <property type="entry name" value="ACETYL-COA ACYLTRANSFERASE FADA2 (3-KETOACYL-COA THIOLASE) (BETA-KETOTHIOLASE)-RELATED"/>
    <property type="match status" value="1"/>
</dbReference>
<feature type="domain" description="Thiolase N-terminal" evidence="6">
    <location>
        <begin position="10"/>
        <end position="278"/>
    </location>
</feature>
<evidence type="ECO:0000256" key="5">
    <source>
        <dbReference type="RuleBase" id="RU003557"/>
    </source>
</evidence>
<reference evidence="8" key="1">
    <citation type="journal article" date="2010" name="Int. J. Syst. Evol. Microbiol.">
        <title>Porticoccus litoralis gen. nov., sp. nov., a gammaproteobacterium isolated from the Yellow Sea.</title>
        <authorList>
            <person name="Oh H.M."/>
            <person name="Kim H."/>
            <person name="Kim K.M."/>
            <person name="Min G.S."/>
            <person name="Cho J.C."/>
        </authorList>
    </citation>
    <scope>NUCLEOTIDE SEQUENCE</scope>
    <source>
        <strain evidence="8">DSM 25064</strain>
    </source>
</reference>
<dbReference type="Pfam" id="PF00108">
    <property type="entry name" value="Thiolase_N"/>
    <property type="match status" value="1"/>
</dbReference>
<keyword evidence="9" id="KW-1185">Reference proteome</keyword>
<proteinExistence type="inferred from homology"/>
<name>A0AAW8B4P4_9GAMM</name>
<dbReference type="PIRSF" id="PIRSF000429">
    <property type="entry name" value="Ac-CoA_Ac_transf"/>
    <property type="match status" value="1"/>
</dbReference>
<dbReference type="EC" id="2.3.1.9" evidence="8"/>
<accession>A0AAW8B4P4</accession>
<dbReference type="NCBIfam" id="NF006740">
    <property type="entry name" value="PRK09268.1"/>
    <property type="match status" value="1"/>
</dbReference>
<feature type="active site" description="Proton acceptor" evidence="4">
    <location>
        <position position="384"/>
    </location>
</feature>
<evidence type="ECO:0000259" key="6">
    <source>
        <dbReference type="Pfam" id="PF00108"/>
    </source>
</evidence>
<comment type="similarity">
    <text evidence="1 5">Belongs to the thiolase-like superfamily. Thiolase family.</text>
</comment>
<evidence type="ECO:0000259" key="7">
    <source>
        <dbReference type="Pfam" id="PF02803"/>
    </source>
</evidence>
<dbReference type="InterPro" id="IPR020617">
    <property type="entry name" value="Thiolase_C"/>
</dbReference>
<dbReference type="Proteomes" id="UP001178354">
    <property type="component" value="Unassembled WGS sequence"/>
</dbReference>
<comment type="caution">
    <text evidence="8">The sequence shown here is derived from an EMBL/GenBank/DDBJ whole genome shotgun (WGS) entry which is preliminary data.</text>
</comment>
<feature type="active site" description="Acyl-thioester intermediate" evidence="4">
    <location>
        <position position="94"/>
    </location>
</feature>
<dbReference type="Gene3D" id="3.40.47.10">
    <property type="match status" value="1"/>
</dbReference>
<dbReference type="PANTHER" id="PTHR42689">
    <property type="entry name" value="ACETYL-COA ACYLTRANSFERASE FADA2 (3-KETOACYL-COA THIOLASE) (BETA-KETOTHIOLASE)-RELATED"/>
    <property type="match status" value="1"/>
</dbReference>
<dbReference type="RefSeq" id="WP_305169995.1">
    <property type="nucleotide sequence ID" value="NZ_JAUUUU010000002.1"/>
</dbReference>
<evidence type="ECO:0000313" key="8">
    <source>
        <dbReference type="EMBL" id="MDP1520430.1"/>
    </source>
</evidence>